<dbReference type="SMART" id="SM00220">
    <property type="entry name" value="S_TKc"/>
    <property type="match status" value="1"/>
</dbReference>
<dbReference type="PANTHER" id="PTHR44329">
    <property type="entry name" value="SERINE/THREONINE-PROTEIN KINASE TNNI3K-RELATED"/>
    <property type="match status" value="1"/>
</dbReference>
<name>A0AAD5M7W1_PYTIN</name>
<dbReference type="PROSITE" id="PS50011">
    <property type="entry name" value="PROTEIN_KINASE_DOM"/>
    <property type="match status" value="1"/>
</dbReference>
<dbReference type="AlphaFoldDB" id="A0AAD5M7W1"/>
<dbReference type="Pfam" id="PF00069">
    <property type="entry name" value="Pkinase"/>
    <property type="match status" value="1"/>
</dbReference>
<dbReference type="PANTHER" id="PTHR44329:SF214">
    <property type="entry name" value="PROTEIN KINASE DOMAIN-CONTAINING PROTEIN"/>
    <property type="match status" value="1"/>
</dbReference>
<dbReference type="GO" id="GO:0005524">
    <property type="term" value="F:ATP binding"/>
    <property type="evidence" value="ECO:0007669"/>
    <property type="project" value="InterPro"/>
</dbReference>
<sequence>MAAVVTSSAATRVPLPSAVSSAHQLSLDARHLCIVTGDGDVHCCPSASASASASAPQWTRYNLGDPADLLAVSREYVFFTWNSSVPDLFVRPLADPATANRWRRLDVPSVSLSPSRVTRAATNDSHVCVLSDEAYCGAWAFVDDRATARWTIRLGPGFRDIGLTRDAIVGLRSNGSLWTSSGQKYPPPTDALRALRSDGRFLCGIMMETQGVSCVEATSARWNRLGLESQSFPTATLATTATAATTINTTSTWNTHWDWIQDTVLVAYRIPRQDLTMGARINYGAFGEVYRGSYLGRPVAIKRLLPEKTRLVHQIAAFAGEARLMATLEHECIVRFVGVSWSKPSDLCVVTELMTGGDVRQLLQTYKTTGRPQGLTRDKLQIAVHVARALTYLHSLAPVLLHRDLKSRNILLTADGDAKVTDFGVAREWEDLTMTEGVGSLLWMVPEVVQGERYDEKADIYSLGVVLSELDTNELPFSHIWSDAS</sequence>
<dbReference type="Gene3D" id="1.10.510.10">
    <property type="entry name" value="Transferase(Phosphotransferase) domain 1"/>
    <property type="match status" value="1"/>
</dbReference>
<feature type="domain" description="Protein kinase" evidence="1">
    <location>
        <begin position="275"/>
        <end position="485"/>
    </location>
</feature>
<organism evidence="2 3">
    <name type="scientific">Pythium insidiosum</name>
    <name type="common">Pythiosis disease agent</name>
    <dbReference type="NCBI Taxonomy" id="114742"/>
    <lineage>
        <taxon>Eukaryota</taxon>
        <taxon>Sar</taxon>
        <taxon>Stramenopiles</taxon>
        <taxon>Oomycota</taxon>
        <taxon>Peronosporomycetes</taxon>
        <taxon>Pythiales</taxon>
        <taxon>Pythiaceae</taxon>
        <taxon>Pythium</taxon>
    </lineage>
</organism>
<evidence type="ECO:0000313" key="3">
    <source>
        <dbReference type="Proteomes" id="UP001209570"/>
    </source>
</evidence>
<comment type="caution">
    <text evidence="2">The sequence shown here is derived from an EMBL/GenBank/DDBJ whole genome shotgun (WGS) entry which is preliminary data.</text>
</comment>
<gene>
    <name evidence="2" type="ORF">P43SY_001362</name>
</gene>
<dbReference type="PROSITE" id="PS00108">
    <property type="entry name" value="PROTEIN_KINASE_ST"/>
    <property type="match status" value="1"/>
</dbReference>
<keyword evidence="3" id="KW-1185">Reference proteome</keyword>
<dbReference type="SUPFAM" id="SSF56112">
    <property type="entry name" value="Protein kinase-like (PK-like)"/>
    <property type="match status" value="1"/>
</dbReference>
<dbReference type="Proteomes" id="UP001209570">
    <property type="component" value="Unassembled WGS sequence"/>
</dbReference>
<dbReference type="GO" id="GO:0004674">
    <property type="term" value="F:protein serine/threonine kinase activity"/>
    <property type="evidence" value="ECO:0007669"/>
    <property type="project" value="TreeGrafter"/>
</dbReference>
<evidence type="ECO:0000259" key="1">
    <source>
        <dbReference type="PROSITE" id="PS50011"/>
    </source>
</evidence>
<dbReference type="SUPFAM" id="SSF50985">
    <property type="entry name" value="RCC1/BLIP-II"/>
    <property type="match status" value="1"/>
</dbReference>
<dbReference type="InterPro" id="IPR009091">
    <property type="entry name" value="RCC1/BLIP-II"/>
</dbReference>
<dbReference type="EMBL" id="JAKCXM010000049">
    <property type="protein sequence ID" value="KAJ0405157.1"/>
    <property type="molecule type" value="Genomic_DNA"/>
</dbReference>
<dbReference type="InterPro" id="IPR051681">
    <property type="entry name" value="Ser/Thr_Kinases-Pseudokinases"/>
</dbReference>
<proteinExistence type="predicted"/>
<dbReference type="InterPro" id="IPR011009">
    <property type="entry name" value="Kinase-like_dom_sf"/>
</dbReference>
<reference evidence="2" key="1">
    <citation type="submission" date="2021-12" db="EMBL/GenBank/DDBJ databases">
        <title>Prjna785345.</title>
        <authorList>
            <person name="Rujirawat T."/>
            <person name="Krajaejun T."/>
        </authorList>
    </citation>
    <scope>NUCLEOTIDE SEQUENCE</scope>
    <source>
        <strain evidence="2">Pi057C3</strain>
    </source>
</reference>
<dbReference type="Gene3D" id="3.30.200.20">
    <property type="entry name" value="Phosphorylase Kinase, domain 1"/>
    <property type="match status" value="1"/>
</dbReference>
<dbReference type="Gene3D" id="2.130.10.30">
    <property type="entry name" value="Regulator of chromosome condensation 1/beta-lactamase-inhibitor protein II"/>
    <property type="match status" value="1"/>
</dbReference>
<accession>A0AAD5M7W1</accession>
<evidence type="ECO:0000313" key="2">
    <source>
        <dbReference type="EMBL" id="KAJ0405157.1"/>
    </source>
</evidence>
<dbReference type="InterPro" id="IPR008271">
    <property type="entry name" value="Ser/Thr_kinase_AS"/>
</dbReference>
<protein>
    <recommendedName>
        <fullName evidence="1">Protein kinase domain-containing protein</fullName>
    </recommendedName>
</protein>
<dbReference type="InterPro" id="IPR000719">
    <property type="entry name" value="Prot_kinase_dom"/>
</dbReference>